<dbReference type="InterPro" id="IPR029063">
    <property type="entry name" value="SAM-dependent_MTases_sf"/>
</dbReference>
<sequence>YVSLQCNDAFKLILFHELWHYIFNLTQGYSSLAVALVLPESGCLVACERDARFLDIAKKYYHLAGVLHKVDVKLGLAANSLESLILNGESGSYDFAFIDAEKRMTEKYFELLLQLVRVGGLIVIDNVLWHGKVADPLVNDPKTISIRNFNQRLMEDKRVSISMVPIGDGMTICRKR</sequence>
<keyword evidence="7" id="KW-1185">Reference proteome</keyword>
<evidence type="ECO:0000256" key="5">
    <source>
        <dbReference type="ARBA" id="ARBA00023453"/>
    </source>
</evidence>
<evidence type="ECO:0000256" key="1">
    <source>
        <dbReference type="ARBA" id="ARBA00002334"/>
    </source>
</evidence>
<evidence type="ECO:0000313" key="7">
    <source>
        <dbReference type="Proteomes" id="UP001341840"/>
    </source>
</evidence>
<dbReference type="InterPro" id="IPR050362">
    <property type="entry name" value="Cation-dep_OMT"/>
</dbReference>
<dbReference type="InterPro" id="IPR002935">
    <property type="entry name" value="SAM_O-MeTrfase"/>
</dbReference>
<dbReference type="Gene3D" id="3.40.50.150">
    <property type="entry name" value="Vaccinia Virus protein VP39"/>
    <property type="match status" value="1"/>
</dbReference>
<keyword evidence="3" id="KW-0808">Transferase</keyword>
<gene>
    <name evidence="6" type="ORF">PIB30_080937</name>
</gene>
<organism evidence="6 7">
    <name type="scientific">Stylosanthes scabra</name>
    <dbReference type="NCBI Taxonomy" id="79078"/>
    <lineage>
        <taxon>Eukaryota</taxon>
        <taxon>Viridiplantae</taxon>
        <taxon>Streptophyta</taxon>
        <taxon>Embryophyta</taxon>
        <taxon>Tracheophyta</taxon>
        <taxon>Spermatophyta</taxon>
        <taxon>Magnoliopsida</taxon>
        <taxon>eudicotyledons</taxon>
        <taxon>Gunneridae</taxon>
        <taxon>Pentapetalae</taxon>
        <taxon>rosids</taxon>
        <taxon>fabids</taxon>
        <taxon>Fabales</taxon>
        <taxon>Fabaceae</taxon>
        <taxon>Papilionoideae</taxon>
        <taxon>50 kb inversion clade</taxon>
        <taxon>dalbergioids sensu lato</taxon>
        <taxon>Dalbergieae</taxon>
        <taxon>Pterocarpus clade</taxon>
        <taxon>Stylosanthes</taxon>
    </lineage>
</organism>
<feature type="non-terminal residue" evidence="6">
    <location>
        <position position="1"/>
    </location>
</feature>
<comment type="function">
    <text evidence="1">Methylates caffeoyl-CoA to feruloyl-CoA and 5-hydroxyferuloyl-CoA to sinapoyl-CoA. Plays a role in the synthesis of feruloylated polysaccharides. Involved in the reinforcement of the plant cell wall. Also involved in the responding to wounding or pathogen challenge by the increased formation of cell wall-bound ferulic acid polymers.</text>
</comment>
<keyword evidence="4" id="KW-0949">S-adenosyl-L-methionine</keyword>
<reference evidence="6 7" key="1">
    <citation type="journal article" date="2023" name="Plants (Basel)">
        <title>Bridging the Gap: Combining Genomics and Transcriptomics Approaches to Understand Stylosanthes scabra, an Orphan Legume from the Brazilian Caatinga.</title>
        <authorList>
            <person name="Ferreira-Neto J.R.C."/>
            <person name="da Silva M.D."/>
            <person name="Binneck E."/>
            <person name="de Melo N.F."/>
            <person name="da Silva R.H."/>
            <person name="de Melo A.L.T.M."/>
            <person name="Pandolfi V."/>
            <person name="Bustamante F.O."/>
            <person name="Brasileiro-Vidal A.C."/>
            <person name="Benko-Iseppon A.M."/>
        </authorList>
    </citation>
    <scope>NUCLEOTIDE SEQUENCE [LARGE SCALE GENOMIC DNA]</scope>
    <source>
        <tissue evidence="6">Leaves</tissue>
    </source>
</reference>
<evidence type="ECO:0000313" key="6">
    <source>
        <dbReference type="EMBL" id="MED6151268.1"/>
    </source>
</evidence>
<comment type="similarity">
    <text evidence="5">Belongs to the class I-like SAM-binding methyltransferase superfamily. Cation-dependent O-methyltransferase family.</text>
</comment>
<protein>
    <recommendedName>
        <fullName evidence="8">Caffeoyl-CoA O-methyltransferase</fullName>
    </recommendedName>
</protein>
<evidence type="ECO:0000256" key="3">
    <source>
        <dbReference type="ARBA" id="ARBA00022679"/>
    </source>
</evidence>
<evidence type="ECO:0008006" key="8">
    <source>
        <dbReference type="Google" id="ProtNLM"/>
    </source>
</evidence>
<name>A0ABU6TTH1_9FABA</name>
<proteinExistence type="inferred from homology"/>
<dbReference type="EMBL" id="JASCZI010091814">
    <property type="protein sequence ID" value="MED6151268.1"/>
    <property type="molecule type" value="Genomic_DNA"/>
</dbReference>
<dbReference type="Pfam" id="PF01596">
    <property type="entry name" value="Methyltransf_3"/>
    <property type="match status" value="1"/>
</dbReference>
<accession>A0ABU6TTH1</accession>
<dbReference type="PROSITE" id="PS51682">
    <property type="entry name" value="SAM_OMT_I"/>
    <property type="match status" value="1"/>
</dbReference>
<evidence type="ECO:0000256" key="2">
    <source>
        <dbReference type="ARBA" id="ARBA00022603"/>
    </source>
</evidence>
<comment type="caution">
    <text evidence="6">The sequence shown here is derived from an EMBL/GenBank/DDBJ whole genome shotgun (WGS) entry which is preliminary data.</text>
</comment>
<dbReference type="PANTHER" id="PTHR10509">
    <property type="entry name" value="O-METHYLTRANSFERASE-RELATED"/>
    <property type="match status" value="1"/>
</dbReference>
<dbReference type="PANTHER" id="PTHR10509:SF14">
    <property type="entry name" value="CAFFEOYL-COA O-METHYLTRANSFERASE 3-RELATED"/>
    <property type="match status" value="1"/>
</dbReference>
<keyword evidence="2" id="KW-0489">Methyltransferase</keyword>
<dbReference type="SUPFAM" id="SSF53335">
    <property type="entry name" value="S-adenosyl-L-methionine-dependent methyltransferases"/>
    <property type="match status" value="1"/>
</dbReference>
<dbReference type="Proteomes" id="UP001341840">
    <property type="component" value="Unassembled WGS sequence"/>
</dbReference>
<evidence type="ECO:0000256" key="4">
    <source>
        <dbReference type="ARBA" id="ARBA00022691"/>
    </source>
</evidence>